<reference evidence="5" key="1">
    <citation type="submission" date="2022-08" db="EMBL/GenBank/DDBJ databases">
        <title>Genomic Encyclopedia of Type Strains, Phase V (KMG-V): Genome sequencing to study the core and pangenomes of soil and plant-associated prokaryotes.</title>
        <authorList>
            <person name="Whitman W."/>
        </authorList>
    </citation>
    <scope>NUCLEOTIDE SEQUENCE</scope>
    <source>
        <strain evidence="6">SP2017</strain>
        <strain evidence="5">SP3049</strain>
    </source>
</reference>
<dbReference type="InterPro" id="IPR003593">
    <property type="entry name" value="AAA+_ATPase"/>
</dbReference>
<accession>A0A9X2Q3L3</accession>
<dbReference type="PANTHER" id="PTHR43423">
    <property type="entry name" value="ABC TRANSPORTER I FAMILY MEMBER 17"/>
    <property type="match status" value="1"/>
</dbReference>
<dbReference type="Pfam" id="PF00005">
    <property type="entry name" value="ABC_tran"/>
    <property type="match status" value="1"/>
</dbReference>
<protein>
    <submittedName>
        <fullName evidence="5">ABC transport system ATP-binding protein</fullName>
    </submittedName>
</protein>
<dbReference type="RefSeq" id="WP_011405169.1">
    <property type="nucleotide sequence ID" value="NZ_CALTSH010000008.1"/>
</dbReference>
<evidence type="ECO:0000313" key="6">
    <source>
        <dbReference type="EMBL" id="MCS3950089.1"/>
    </source>
</evidence>
<keyword evidence="3 5" id="KW-0067">ATP-binding</keyword>
<keyword evidence="1" id="KW-0813">Transport</keyword>
<dbReference type="PROSITE" id="PS50893">
    <property type="entry name" value="ABC_TRANSPORTER_2"/>
    <property type="match status" value="1"/>
</dbReference>
<proteinExistence type="predicted"/>
<dbReference type="GO" id="GO:0005524">
    <property type="term" value="F:ATP binding"/>
    <property type="evidence" value="ECO:0007669"/>
    <property type="project" value="UniProtKB-KW"/>
</dbReference>
<evidence type="ECO:0000313" key="7">
    <source>
        <dbReference type="Proteomes" id="UP001155057"/>
    </source>
</evidence>
<dbReference type="Proteomes" id="UP001155010">
    <property type="component" value="Unassembled WGS sequence"/>
</dbReference>
<dbReference type="Gene3D" id="3.40.50.300">
    <property type="entry name" value="P-loop containing nucleotide triphosphate hydrolases"/>
    <property type="match status" value="1"/>
</dbReference>
<dbReference type="PANTHER" id="PTHR43423:SF1">
    <property type="entry name" value="ABC TRANSPORTER I FAMILY MEMBER 17"/>
    <property type="match status" value="1"/>
</dbReference>
<dbReference type="SMART" id="SM00382">
    <property type="entry name" value="AAA"/>
    <property type="match status" value="1"/>
</dbReference>
<dbReference type="InterPro" id="IPR017871">
    <property type="entry name" value="ABC_transporter-like_CS"/>
</dbReference>
<dbReference type="GeneID" id="83729476"/>
<dbReference type="SUPFAM" id="SSF52540">
    <property type="entry name" value="P-loop containing nucleoside triphosphate hydrolases"/>
    <property type="match status" value="1"/>
</dbReference>
<dbReference type="AlphaFoldDB" id="A0A9X2Q3L3"/>
<evidence type="ECO:0000313" key="5">
    <source>
        <dbReference type="EMBL" id="MCS3708891.1"/>
    </source>
</evidence>
<evidence type="ECO:0000256" key="3">
    <source>
        <dbReference type="ARBA" id="ARBA00022840"/>
    </source>
</evidence>
<dbReference type="InterPro" id="IPR027417">
    <property type="entry name" value="P-loop_NTPase"/>
</dbReference>
<evidence type="ECO:0000259" key="4">
    <source>
        <dbReference type="PROSITE" id="PS50893"/>
    </source>
</evidence>
<dbReference type="InterPro" id="IPR003439">
    <property type="entry name" value="ABC_transporter-like_ATP-bd"/>
</dbReference>
<dbReference type="EMBL" id="JANUBB010000001">
    <property type="protein sequence ID" value="MCS3950089.1"/>
    <property type="molecule type" value="Genomic_DNA"/>
</dbReference>
<keyword evidence="2" id="KW-0547">Nucleotide-binding</keyword>
<dbReference type="GO" id="GO:0016887">
    <property type="term" value="F:ATP hydrolysis activity"/>
    <property type="evidence" value="ECO:0007669"/>
    <property type="project" value="InterPro"/>
</dbReference>
<evidence type="ECO:0000256" key="1">
    <source>
        <dbReference type="ARBA" id="ARBA00022448"/>
    </source>
</evidence>
<feature type="domain" description="ABC transporter" evidence="4">
    <location>
        <begin position="7"/>
        <end position="226"/>
    </location>
</feature>
<name>A0A9X2Q3L3_9BACT</name>
<sequence length="226" mass="24217">MPEAPPLATEHLTRVVDGQTLVADVSIEVRAEEVFVVFGPSGSGKSSLLRLLNRLDEPTGGTVYLDGTDYRTIDPRTLRRRVGWVPQRPTLIEGTVAENVAWGPTLRDEPVDEARLHELLDRLGLSGFADRDADRLSGGEAQRVAIARTLFNDPDVVLLDEPASSLDAAAADRVESLLADVMAAYALTAVLVTHDADRARRLGHRGVRLHDGGGVATGSLDALLSG</sequence>
<dbReference type="PROSITE" id="PS00211">
    <property type="entry name" value="ABC_TRANSPORTER_1"/>
    <property type="match status" value="1"/>
</dbReference>
<dbReference type="EMBL" id="JANUAE010000001">
    <property type="protein sequence ID" value="MCS3708891.1"/>
    <property type="molecule type" value="Genomic_DNA"/>
</dbReference>
<comment type="caution">
    <text evidence="5">The sequence shown here is derived from an EMBL/GenBank/DDBJ whole genome shotgun (WGS) entry which is preliminary data.</text>
</comment>
<organism evidence="5 7">
    <name type="scientific">Salinibacter ruber</name>
    <dbReference type="NCBI Taxonomy" id="146919"/>
    <lineage>
        <taxon>Bacteria</taxon>
        <taxon>Pseudomonadati</taxon>
        <taxon>Rhodothermota</taxon>
        <taxon>Rhodothermia</taxon>
        <taxon>Rhodothermales</taxon>
        <taxon>Salinibacteraceae</taxon>
        <taxon>Salinibacter</taxon>
    </lineage>
</organism>
<dbReference type="Proteomes" id="UP001155057">
    <property type="component" value="Unassembled WGS sequence"/>
</dbReference>
<evidence type="ECO:0000256" key="2">
    <source>
        <dbReference type="ARBA" id="ARBA00022741"/>
    </source>
</evidence>
<gene>
    <name evidence="5" type="ORF">GGP61_000478</name>
    <name evidence="6" type="ORF">GGP83_000015</name>
</gene>